<reference evidence="3" key="1">
    <citation type="journal article" date="2019" name="Int. J. Syst. Evol. Microbiol.">
        <title>The Global Catalogue of Microorganisms (GCM) 10K type strain sequencing project: providing services to taxonomists for standard genome sequencing and annotation.</title>
        <authorList>
            <consortium name="The Broad Institute Genomics Platform"/>
            <consortium name="The Broad Institute Genome Sequencing Center for Infectious Disease"/>
            <person name="Wu L."/>
            <person name="Ma J."/>
        </authorList>
    </citation>
    <scope>NUCLEOTIDE SEQUENCE [LARGE SCALE GENOMIC DNA]</scope>
    <source>
        <strain evidence="3">NBRC 113072</strain>
    </source>
</reference>
<dbReference type="Proteomes" id="UP001157126">
    <property type="component" value="Unassembled WGS sequence"/>
</dbReference>
<feature type="region of interest" description="Disordered" evidence="1">
    <location>
        <begin position="96"/>
        <end position="140"/>
    </location>
</feature>
<feature type="compositionally biased region" description="Basic and acidic residues" evidence="1">
    <location>
        <begin position="116"/>
        <end position="140"/>
    </location>
</feature>
<evidence type="ECO:0000313" key="2">
    <source>
        <dbReference type="EMBL" id="GMA39816.1"/>
    </source>
</evidence>
<organism evidence="2 3">
    <name type="scientific">Mobilicoccus caccae</name>
    <dbReference type="NCBI Taxonomy" id="1859295"/>
    <lineage>
        <taxon>Bacteria</taxon>
        <taxon>Bacillati</taxon>
        <taxon>Actinomycetota</taxon>
        <taxon>Actinomycetes</taxon>
        <taxon>Micrococcales</taxon>
        <taxon>Dermatophilaceae</taxon>
        <taxon>Mobilicoccus</taxon>
    </lineage>
</organism>
<gene>
    <name evidence="2" type="ORF">GCM10025883_18610</name>
</gene>
<comment type="caution">
    <text evidence="2">The sequence shown here is derived from an EMBL/GenBank/DDBJ whole genome shotgun (WGS) entry which is preliminary data.</text>
</comment>
<evidence type="ECO:0000313" key="3">
    <source>
        <dbReference type="Proteomes" id="UP001157126"/>
    </source>
</evidence>
<dbReference type="RefSeq" id="WP_284303626.1">
    <property type="nucleotide sequence ID" value="NZ_BSUO01000001.1"/>
</dbReference>
<feature type="region of interest" description="Disordered" evidence="1">
    <location>
        <begin position="17"/>
        <end position="66"/>
    </location>
</feature>
<accession>A0ABQ6IQT4</accession>
<name>A0ABQ6IQT4_9MICO</name>
<proteinExistence type="predicted"/>
<sequence>MSDRSVGSVETEARLLAQALTRVNAPTPQEDEGDEGRERPPLRLLRPEPESDPTSEQRQDPSWVTMHAPEALRSLADVADLLADGLRTLAGGIEESGRAAGSADAGAPAGGTLQYRGDRDGHDDQDRSPAGDHDEQQERA</sequence>
<feature type="compositionally biased region" description="Basic and acidic residues" evidence="1">
    <location>
        <begin position="36"/>
        <end position="59"/>
    </location>
</feature>
<keyword evidence="3" id="KW-1185">Reference proteome</keyword>
<protein>
    <submittedName>
        <fullName evidence="2">Uncharacterized protein</fullName>
    </submittedName>
</protein>
<feature type="compositionally biased region" description="Low complexity" evidence="1">
    <location>
        <begin position="98"/>
        <end position="111"/>
    </location>
</feature>
<dbReference type="EMBL" id="BSUO01000001">
    <property type="protein sequence ID" value="GMA39816.1"/>
    <property type="molecule type" value="Genomic_DNA"/>
</dbReference>
<evidence type="ECO:0000256" key="1">
    <source>
        <dbReference type="SAM" id="MobiDB-lite"/>
    </source>
</evidence>